<evidence type="ECO:0000313" key="6">
    <source>
        <dbReference type="Proteomes" id="UP000070544"/>
    </source>
</evidence>
<evidence type="ECO:0000256" key="1">
    <source>
        <dbReference type="ARBA" id="ARBA00022679"/>
    </source>
</evidence>
<sequence>MASFLFCGAAALDMILSVPYFPAEDTKLRATKLESRGGGNALNSLTCISELARVAERRRRPSGSLQSNSNVLSFVGALGDETDSTTQAIVTHLSSAGISHDLCPHRSSKPSITSYIVYSESKQSRTIVTLSETPEMTATELEHAFESFVTGLLDSSSIFVHVEGRNVSESTSLVKAVSAFRERNQVCLSAEFEKPDRVQLEDWLPELDIVFMSSTWVDARVKRADVEPEERSKTYIQSLLHEGRCRQGAFLITTRGSSGAFWALAGHGSGVHTTPPRNSDSVDVVDTNGAGDVFLGAVTYGLSLILTSSHNHQSHSSLKCGRFGETQHEDIARVMQFAVDVATLKCSQRGIMGLSDNKFNECSSLVDFIVERVNAK</sequence>
<dbReference type="InterPro" id="IPR002173">
    <property type="entry name" value="Carboh/pur_kinase_PfkB_CS"/>
</dbReference>
<protein>
    <submittedName>
        <fullName evidence="5">Ribokinase-like protein</fullName>
    </submittedName>
</protein>
<evidence type="ECO:0000313" key="5">
    <source>
        <dbReference type="EMBL" id="KXS21152.1"/>
    </source>
</evidence>
<dbReference type="PANTHER" id="PTHR42774">
    <property type="entry name" value="PHOSPHOTRANSFERASE SYSTEM TRANSPORT PROTEIN"/>
    <property type="match status" value="1"/>
</dbReference>
<dbReference type="STRING" id="1344416.A0A139AWN0"/>
<feature type="signal peptide" evidence="3">
    <location>
        <begin position="1"/>
        <end position="17"/>
    </location>
</feature>
<dbReference type="GO" id="GO:0016301">
    <property type="term" value="F:kinase activity"/>
    <property type="evidence" value="ECO:0007669"/>
    <property type="project" value="UniProtKB-KW"/>
</dbReference>
<gene>
    <name evidence="5" type="ORF">M427DRAFT_312563</name>
</gene>
<dbReference type="SUPFAM" id="SSF53613">
    <property type="entry name" value="Ribokinase-like"/>
    <property type="match status" value="1"/>
</dbReference>
<dbReference type="InterPro" id="IPR011611">
    <property type="entry name" value="PfkB_dom"/>
</dbReference>
<feature type="chain" id="PRO_5007296461" evidence="3">
    <location>
        <begin position="18"/>
        <end position="376"/>
    </location>
</feature>
<dbReference type="Pfam" id="PF00294">
    <property type="entry name" value="PfkB"/>
    <property type="match status" value="1"/>
</dbReference>
<dbReference type="PANTHER" id="PTHR42774:SF3">
    <property type="entry name" value="KETOHEXOKINASE"/>
    <property type="match status" value="1"/>
</dbReference>
<accession>A0A139AWN0</accession>
<feature type="domain" description="Carbohydrate kinase PfkB" evidence="4">
    <location>
        <begin position="6"/>
        <end position="351"/>
    </location>
</feature>
<evidence type="ECO:0000256" key="2">
    <source>
        <dbReference type="ARBA" id="ARBA00022777"/>
    </source>
</evidence>
<name>A0A139AWN0_GONPJ</name>
<proteinExistence type="predicted"/>
<keyword evidence="1" id="KW-0808">Transferase</keyword>
<reference evidence="5 6" key="1">
    <citation type="journal article" date="2015" name="Genome Biol. Evol.">
        <title>Phylogenomic analyses indicate that early fungi evolved digesting cell walls of algal ancestors of land plants.</title>
        <authorList>
            <person name="Chang Y."/>
            <person name="Wang S."/>
            <person name="Sekimoto S."/>
            <person name="Aerts A.L."/>
            <person name="Choi C."/>
            <person name="Clum A."/>
            <person name="LaButti K.M."/>
            <person name="Lindquist E.A."/>
            <person name="Yee Ngan C."/>
            <person name="Ohm R.A."/>
            <person name="Salamov A.A."/>
            <person name="Grigoriev I.V."/>
            <person name="Spatafora J.W."/>
            <person name="Berbee M.L."/>
        </authorList>
    </citation>
    <scope>NUCLEOTIDE SEQUENCE [LARGE SCALE GENOMIC DNA]</scope>
    <source>
        <strain evidence="5 6">JEL478</strain>
    </source>
</reference>
<dbReference type="InterPro" id="IPR029056">
    <property type="entry name" value="Ribokinase-like"/>
</dbReference>
<dbReference type="InterPro" id="IPR052562">
    <property type="entry name" value="Ketohexokinase-related"/>
</dbReference>
<keyword evidence="3" id="KW-0732">Signal</keyword>
<keyword evidence="2 5" id="KW-0418">Kinase</keyword>
<keyword evidence="6" id="KW-1185">Reference proteome</keyword>
<dbReference type="EMBL" id="KQ965733">
    <property type="protein sequence ID" value="KXS21152.1"/>
    <property type="molecule type" value="Genomic_DNA"/>
</dbReference>
<dbReference type="OrthoDB" id="204058at2759"/>
<dbReference type="Gene3D" id="3.40.1190.20">
    <property type="match status" value="1"/>
</dbReference>
<evidence type="ECO:0000256" key="3">
    <source>
        <dbReference type="SAM" id="SignalP"/>
    </source>
</evidence>
<dbReference type="Proteomes" id="UP000070544">
    <property type="component" value="Unassembled WGS sequence"/>
</dbReference>
<dbReference type="PROSITE" id="PS00584">
    <property type="entry name" value="PFKB_KINASES_2"/>
    <property type="match status" value="1"/>
</dbReference>
<evidence type="ECO:0000259" key="4">
    <source>
        <dbReference type="Pfam" id="PF00294"/>
    </source>
</evidence>
<dbReference type="AlphaFoldDB" id="A0A139AWN0"/>
<dbReference type="OMA" id="LMLCTWG"/>
<organism evidence="5 6">
    <name type="scientific">Gonapodya prolifera (strain JEL478)</name>
    <name type="common">Monoblepharis prolifera</name>
    <dbReference type="NCBI Taxonomy" id="1344416"/>
    <lineage>
        <taxon>Eukaryota</taxon>
        <taxon>Fungi</taxon>
        <taxon>Fungi incertae sedis</taxon>
        <taxon>Chytridiomycota</taxon>
        <taxon>Chytridiomycota incertae sedis</taxon>
        <taxon>Monoblepharidomycetes</taxon>
        <taxon>Monoblepharidales</taxon>
        <taxon>Gonapodyaceae</taxon>
        <taxon>Gonapodya</taxon>
    </lineage>
</organism>